<dbReference type="RefSeq" id="WP_129341201.1">
    <property type="nucleotide sequence ID" value="NZ_JACIDD010000001.1"/>
</dbReference>
<dbReference type="Proteomes" id="UP000292347">
    <property type="component" value="Unassembled WGS sequence"/>
</dbReference>
<dbReference type="EMBL" id="SDPT01000001">
    <property type="protein sequence ID" value="RXZ35432.1"/>
    <property type="molecule type" value="Genomic_DNA"/>
</dbReference>
<organism evidence="1 2">
    <name type="scientific">Sphingomonas desiccabilis</name>
    <dbReference type="NCBI Taxonomy" id="429134"/>
    <lineage>
        <taxon>Bacteria</taxon>
        <taxon>Pseudomonadati</taxon>
        <taxon>Pseudomonadota</taxon>
        <taxon>Alphaproteobacteria</taxon>
        <taxon>Sphingomonadales</taxon>
        <taxon>Sphingomonadaceae</taxon>
        <taxon>Sphingomonas</taxon>
    </lineage>
</organism>
<reference evidence="1 2" key="1">
    <citation type="submission" date="2019-01" db="EMBL/GenBank/DDBJ databases">
        <title>Sphingomonas mucosissima sp. nov. and Sphingomonas desiccabilis sp. nov., from biological soil crusts in the Colorado Plateau, USA.</title>
        <authorList>
            <person name="Zhu D."/>
        </authorList>
    </citation>
    <scope>NUCLEOTIDE SEQUENCE [LARGE SCALE GENOMIC DNA]</scope>
    <source>
        <strain evidence="1 2">CP1D</strain>
    </source>
</reference>
<evidence type="ECO:0000313" key="2">
    <source>
        <dbReference type="Proteomes" id="UP000292347"/>
    </source>
</evidence>
<accession>A0A4Q2J232</accession>
<name>A0A4Q2J232_9SPHN</name>
<dbReference type="AlphaFoldDB" id="A0A4Q2J232"/>
<sequence length="121" mass="12624">MAGQNMVAAAVGPAAIAFLGLNVAIMPALFGVSGVVLGRYIAQSVRREGEERVTSRTSMALTALFGMGMIAISADMELTPFRALGVGAAAGFIGLGLLEFLAEQFSERLRGAIDGFFNPRK</sequence>
<evidence type="ECO:0000313" key="1">
    <source>
        <dbReference type="EMBL" id="RXZ35432.1"/>
    </source>
</evidence>
<proteinExistence type="predicted"/>
<gene>
    <name evidence="1" type="ORF">EO081_07395</name>
</gene>
<protein>
    <submittedName>
        <fullName evidence="1">Uncharacterized protein</fullName>
    </submittedName>
</protein>
<keyword evidence="2" id="KW-1185">Reference proteome</keyword>
<comment type="caution">
    <text evidence="1">The sequence shown here is derived from an EMBL/GenBank/DDBJ whole genome shotgun (WGS) entry which is preliminary data.</text>
</comment>